<dbReference type="EMBL" id="BMPD01000013">
    <property type="protein sequence ID" value="GGK85043.1"/>
    <property type="molecule type" value="Genomic_DNA"/>
</dbReference>
<comment type="caution">
    <text evidence="1">The sequence shown here is derived from an EMBL/GenBank/DDBJ whole genome shotgun (WGS) entry which is preliminary data.</text>
</comment>
<dbReference type="Proteomes" id="UP000614221">
    <property type="component" value="Unassembled WGS sequence"/>
</dbReference>
<evidence type="ECO:0000313" key="2">
    <source>
        <dbReference type="Proteomes" id="UP000614221"/>
    </source>
</evidence>
<organism evidence="1 2">
    <name type="scientific">Haloarcula sebkhae</name>
    <dbReference type="NCBI Taxonomy" id="932660"/>
    <lineage>
        <taxon>Archaea</taxon>
        <taxon>Methanobacteriati</taxon>
        <taxon>Methanobacteriota</taxon>
        <taxon>Stenosarchaea group</taxon>
        <taxon>Halobacteria</taxon>
        <taxon>Halobacteriales</taxon>
        <taxon>Haloarculaceae</taxon>
        <taxon>Haloarcula</taxon>
    </lineage>
</organism>
<dbReference type="AlphaFoldDB" id="A0A830ESD7"/>
<reference evidence="1" key="1">
    <citation type="journal article" date="2014" name="Int. J. Syst. Evol. Microbiol.">
        <title>Complete genome sequence of Corynebacterium casei LMG S-19264T (=DSM 44701T), isolated from a smear-ripened cheese.</title>
        <authorList>
            <consortium name="US DOE Joint Genome Institute (JGI-PGF)"/>
            <person name="Walter F."/>
            <person name="Albersmeier A."/>
            <person name="Kalinowski J."/>
            <person name="Ruckert C."/>
        </authorList>
    </citation>
    <scope>NUCLEOTIDE SEQUENCE</scope>
    <source>
        <strain evidence="1">JCM 19018</strain>
    </source>
</reference>
<dbReference type="RefSeq" id="WP_188980964.1">
    <property type="nucleotide sequence ID" value="NZ_BMPD01000013.1"/>
</dbReference>
<accession>A0A830ESD7</accession>
<gene>
    <name evidence="1" type="ORF">GCM10009067_41440</name>
</gene>
<evidence type="ECO:0000313" key="1">
    <source>
        <dbReference type="EMBL" id="GGK85043.1"/>
    </source>
</evidence>
<name>A0A830ESD7_9EURY</name>
<proteinExistence type="predicted"/>
<protein>
    <submittedName>
        <fullName evidence="1">Uncharacterized protein</fullName>
    </submittedName>
</protein>
<sequence length="122" mass="13613">MIELDRTTHELYPSLREVVLLYDTVATGRETGFTLGTADHVSISIPEPDLVTIEPPPIQFTTKQSEFKSELRGVLETAFTSKDERSTTEERKHGLATIQSYVDAHNGSTVVADLYQEIQSES</sequence>
<reference evidence="1" key="2">
    <citation type="submission" date="2020-09" db="EMBL/GenBank/DDBJ databases">
        <authorList>
            <person name="Sun Q."/>
            <person name="Ohkuma M."/>
        </authorList>
    </citation>
    <scope>NUCLEOTIDE SEQUENCE</scope>
    <source>
        <strain evidence="1">JCM 19018</strain>
    </source>
</reference>